<dbReference type="GO" id="GO:0006302">
    <property type="term" value="P:double-strand break repair"/>
    <property type="evidence" value="ECO:0007669"/>
    <property type="project" value="InterPro"/>
</dbReference>
<dbReference type="PANTHER" id="PTHR32114">
    <property type="entry name" value="ABC TRANSPORTER ABCH.3"/>
    <property type="match status" value="1"/>
</dbReference>
<dbReference type="RefSeq" id="YP_010665824.1">
    <property type="nucleotide sequence ID" value="NC_070937.1"/>
</dbReference>
<dbReference type="Proteomes" id="UP000832072">
    <property type="component" value="Segment"/>
</dbReference>
<dbReference type="GeneID" id="77941898"/>
<dbReference type="Gene3D" id="3.40.50.300">
    <property type="entry name" value="P-loop containing nucleotide triphosphate hydrolases"/>
    <property type="match status" value="2"/>
</dbReference>
<dbReference type="PANTHER" id="PTHR32114:SF2">
    <property type="entry name" value="ABC TRANSPORTER ABCH.3"/>
    <property type="match status" value="1"/>
</dbReference>
<evidence type="ECO:0000313" key="3">
    <source>
        <dbReference type="EMBL" id="UNY47013.1"/>
    </source>
</evidence>
<sequence>MKLVFNRIKYQNLMSVGQKPVDIQLDSVKKTLITGKNGGGKSTMLEALCFGLFGTPFRKIKKGQLVNSQNKKNCLIELWFTHGRDTYYIKRGIKPNVFQVTKNDVEWDEASSLGDFQTRLEEQLKISPIAFRQVVVLGTAGYVPFMELTTPNRRKLVEELLEVAVLGIMADLNKSEIKGLTQEMSLIENRIDSVRREIESHQTYIDKQKASEDSHIEDLRQEFDTHINAIKDYRDQISELESQLIELTEQIDTSLSSNITKYTSILQKLTDALTDRESMLESFKSGKCPTCNQSFADHDKISATEHNISDIISKKKEINEKLDIALQDKVKSDLLSEKISAIQTEMNGLKSKMSVHVQSAKTLKAKISDLETAVEIDYSNIDALKAEMTKLKEDKTKLFDQKYTRTIAADLLKDSGIKASIVKRYIPVFNKKINHYLKIMGADYTFTIDEEFNEVIKSRGREDFSYESFSQGERARIDLSLLFTWRDISSLVSGMEINLLILDEVFDSATDGEGVKSITRILDSLNSNIFVISHREEHDKEAFGRWLQMIKKGRFSVMETKHVQESA</sequence>
<proteinExistence type="predicted"/>
<feature type="coiled-coil region" evidence="1">
    <location>
        <begin position="177"/>
        <end position="257"/>
    </location>
</feature>
<dbReference type="SUPFAM" id="SSF52540">
    <property type="entry name" value="P-loop containing nucleoside triphosphate hydrolases"/>
    <property type="match status" value="1"/>
</dbReference>
<dbReference type="EMBL" id="OM638103">
    <property type="protein sequence ID" value="UNY47013.1"/>
    <property type="molecule type" value="Genomic_DNA"/>
</dbReference>
<organism evidence="3 4">
    <name type="scientific">Cronobacter phage LPCS28</name>
    <dbReference type="NCBI Taxonomy" id="2924885"/>
    <lineage>
        <taxon>Viruses</taxon>
        <taxon>Duplodnaviria</taxon>
        <taxon>Heunggongvirae</taxon>
        <taxon>Uroviricota</taxon>
        <taxon>Caudoviricetes</taxon>
        <taxon>Pantevenvirales</taxon>
        <taxon>Straboviridae</taxon>
        <taxon>Nanhuvirus</taxon>
        <taxon>Nanhuvirus LPCS28</taxon>
    </lineage>
</organism>
<name>A0AAE9G8K7_9CAUD</name>
<evidence type="ECO:0000256" key="1">
    <source>
        <dbReference type="SAM" id="Coils"/>
    </source>
</evidence>
<accession>A0AAE9G8K7</accession>
<dbReference type="InterPro" id="IPR038729">
    <property type="entry name" value="Rad50/SbcC_AAA"/>
</dbReference>
<dbReference type="Pfam" id="PF13476">
    <property type="entry name" value="AAA_23"/>
    <property type="match status" value="1"/>
</dbReference>
<evidence type="ECO:0000313" key="4">
    <source>
        <dbReference type="Proteomes" id="UP000832072"/>
    </source>
</evidence>
<gene>
    <name evidence="3" type="primary">smc</name>
    <name evidence="3" type="ORF">EHEKIMEA_00131</name>
</gene>
<evidence type="ECO:0000259" key="2">
    <source>
        <dbReference type="Pfam" id="PF13476"/>
    </source>
</evidence>
<reference evidence="3 4" key="1">
    <citation type="submission" date="2022-02" db="EMBL/GenBank/DDBJ databases">
        <authorList>
            <person name="Tian F."/>
            <person name="Li J."/>
            <person name="Li F."/>
            <person name="Tong Y."/>
        </authorList>
    </citation>
    <scope>NUCLEOTIDE SEQUENCE [LARGE SCALE GENOMIC DNA]</scope>
</reference>
<dbReference type="KEGG" id="vg:77941898"/>
<dbReference type="InterPro" id="IPR027417">
    <property type="entry name" value="P-loop_NTPase"/>
</dbReference>
<protein>
    <submittedName>
        <fullName evidence="3">Chromosome partition protein</fullName>
    </submittedName>
</protein>
<feature type="domain" description="Rad50/SbcC-type AAA" evidence="2">
    <location>
        <begin position="7"/>
        <end position="251"/>
    </location>
</feature>
<dbReference type="GO" id="GO:0016887">
    <property type="term" value="F:ATP hydrolysis activity"/>
    <property type="evidence" value="ECO:0007669"/>
    <property type="project" value="InterPro"/>
</dbReference>
<keyword evidence="4" id="KW-1185">Reference proteome</keyword>
<keyword evidence="1" id="KW-0175">Coiled coil</keyword>